<dbReference type="STRING" id="83449.BON30_00745"/>
<protein>
    <recommendedName>
        <fullName evidence="4">Zinc-binding dehydrogenase</fullName>
    </recommendedName>
</protein>
<organism evidence="2 3">
    <name type="scientific">Cystobacter ferrugineus</name>
    <dbReference type="NCBI Taxonomy" id="83449"/>
    <lineage>
        <taxon>Bacteria</taxon>
        <taxon>Pseudomonadati</taxon>
        <taxon>Myxococcota</taxon>
        <taxon>Myxococcia</taxon>
        <taxon>Myxococcales</taxon>
        <taxon>Cystobacterineae</taxon>
        <taxon>Archangiaceae</taxon>
        <taxon>Cystobacter</taxon>
    </lineage>
</organism>
<accession>A0A1L9BHR0</accession>
<evidence type="ECO:0008006" key="4">
    <source>
        <dbReference type="Google" id="ProtNLM"/>
    </source>
</evidence>
<dbReference type="EMBL" id="MPIN01000001">
    <property type="protein sequence ID" value="OJH41803.1"/>
    <property type="molecule type" value="Genomic_DNA"/>
</dbReference>
<feature type="compositionally biased region" description="Basic residues" evidence="1">
    <location>
        <begin position="15"/>
        <end position="26"/>
    </location>
</feature>
<name>A0A1L9BHR0_9BACT</name>
<reference evidence="2 3" key="2">
    <citation type="submission" date="2016-12" db="EMBL/GenBank/DDBJ databases">
        <title>Draft Genome Sequence of Cystobacter ferrugineus Strain Cbfe23.</title>
        <authorList>
            <person name="Akbar S."/>
            <person name="Dowd S.E."/>
            <person name="Stevens D.C."/>
        </authorList>
    </citation>
    <scope>NUCLEOTIDE SEQUENCE [LARGE SCALE GENOMIC DNA]</scope>
    <source>
        <strain evidence="2 3">Cbfe23</strain>
    </source>
</reference>
<sequence length="65" mass="7214">MYSGSRGGDGEGHARPHGVPRWRHGPRLTGDTPFWVDRTFSFAEANEALRHMEAGAYFGKIVITV</sequence>
<keyword evidence="3" id="KW-1185">Reference proteome</keyword>
<dbReference type="RefSeq" id="WP_071895892.1">
    <property type="nucleotide sequence ID" value="NZ_MPIN01000001.1"/>
</dbReference>
<evidence type="ECO:0000313" key="3">
    <source>
        <dbReference type="Proteomes" id="UP000182229"/>
    </source>
</evidence>
<proteinExistence type="predicted"/>
<dbReference type="OrthoDB" id="240912at68525"/>
<dbReference type="Proteomes" id="UP000182229">
    <property type="component" value="Unassembled WGS sequence"/>
</dbReference>
<dbReference type="AlphaFoldDB" id="A0A1L9BHR0"/>
<dbReference type="Pfam" id="PF13602">
    <property type="entry name" value="ADH_zinc_N_2"/>
    <property type="match status" value="1"/>
</dbReference>
<comment type="caution">
    <text evidence="2">The sequence shown here is derived from an EMBL/GenBank/DDBJ whole genome shotgun (WGS) entry which is preliminary data.</text>
</comment>
<feature type="region of interest" description="Disordered" evidence="1">
    <location>
        <begin position="1"/>
        <end position="29"/>
    </location>
</feature>
<reference evidence="3" key="1">
    <citation type="submission" date="2016-11" db="EMBL/GenBank/DDBJ databases">
        <authorList>
            <person name="Shukria A."/>
            <person name="Stevens D.C."/>
        </authorList>
    </citation>
    <scope>NUCLEOTIDE SEQUENCE [LARGE SCALE GENOMIC DNA]</scope>
    <source>
        <strain evidence="3">Cbfe23</strain>
    </source>
</reference>
<evidence type="ECO:0000313" key="2">
    <source>
        <dbReference type="EMBL" id="OJH41803.1"/>
    </source>
</evidence>
<gene>
    <name evidence="2" type="ORF">BON30_00745</name>
</gene>
<dbReference type="Gene3D" id="3.90.180.10">
    <property type="entry name" value="Medium-chain alcohol dehydrogenases, catalytic domain"/>
    <property type="match status" value="1"/>
</dbReference>
<evidence type="ECO:0000256" key="1">
    <source>
        <dbReference type="SAM" id="MobiDB-lite"/>
    </source>
</evidence>